<dbReference type="SUPFAM" id="SSF54506">
    <property type="entry name" value="Diaminopimelate epimerase-like"/>
    <property type="match status" value="1"/>
</dbReference>
<accession>A0A518DBA7</accession>
<organism evidence="2 3">
    <name type="scientific">Pirellulimonas nuda</name>
    <dbReference type="NCBI Taxonomy" id="2528009"/>
    <lineage>
        <taxon>Bacteria</taxon>
        <taxon>Pseudomonadati</taxon>
        <taxon>Planctomycetota</taxon>
        <taxon>Planctomycetia</taxon>
        <taxon>Pirellulales</taxon>
        <taxon>Lacipirellulaceae</taxon>
        <taxon>Pirellulimonas</taxon>
    </lineage>
</organism>
<sequence>MIRVIDSHTEGEPTRVVVEGLPSLAPPGSAMSAHRDELRSQIDWLRTALTHEPRGAAWMVGAVLLPPADPTSAAGVVFFNNTGYLGMCGHGMIGVVRTLAYLGRIGPGEHRIETPAGAVGATLHPDGAVSVENVPSYRRQQGVVVRLEGGEAVTGDVAYGGNWFFLTHADGLDGGPTAALHARASAIKHALVQQGVTGDRGAEIDHIELVGPPSDPSTADARSYVLCPGGEYDRSPCGTGTSAKLACLAADGLLAPGDLWRQESITGGLFTGVYRLADGGVVPTITGRAYVTGELLLVAELGDPFRYGIV</sequence>
<dbReference type="AlphaFoldDB" id="A0A518DBA7"/>
<dbReference type="FunFam" id="3.10.310.10:FF:000003">
    <property type="entry name" value="Proline racemase"/>
    <property type="match status" value="1"/>
</dbReference>
<dbReference type="EMBL" id="CP036291">
    <property type="protein sequence ID" value="QDU88774.1"/>
    <property type="molecule type" value="Genomic_DNA"/>
</dbReference>
<name>A0A518DBA7_9BACT</name>
<dbReference type="EC" id="5.1.1.8" evidence="2"/>
<dbReference type="GO" id="GO:0047580">
    <property type="term" value="F:4-hydroxyproline epimerase activity"/>
    <property type="evidence" value="ECO:0007669"/>
    <property type="project" value="UniProtKB-EC"/>
</dbReference>
<dbReference type="InterPro" id="IPR008794">
    <property type="entry name" value="Pro_racemase_fam"/>
</dbReference>
<dbReference type="OrthoDB" id="181267at2"/>
<evidence type="ECO:0000313" key="3">
    <source>
        <dbReference type="Proteomes" id="UP000317429"/>
    </source>
</evidence>
<dbReference type="PIRSF" id="PIRSF029792">
    <property type="entry name" value="Pro_racemase"/>
    <property type="match status" value="1"/>
</dbReference>
<reference evidence="2 3" key="1">
    <citation type="submission" date="2019-02" db="EMBL/GenBank/DDBJ databases">
        <title>Deep-cultivation of Planctomycetes and their phenomic and genomic characterization uncovers novel biology.</title>
        <authorList>
            <person name="Wiegand S."/>
            <person name="Jogler M."/>
            <person name="Boedeker C."/>
            <person name="Pinto D."/>
            <person name="Vollmers J."/>
            <person name="Rivas-Marin E."/>
            <person name="Kohn T."/>
            <person name="Peeters S.H."/>
            <person name="Heuer A."/>
            <person name="Rast P."/>
            <person name="Oberbeckmann S."/>
            <person name="Bunk B."/>
            <person name="Jeske O."/>
            <person name="Meyerdierks A."/>
            <person name="Storesund J.E."/>
            <person name="Kallscheuer N."/>
            <person name="Luecker S."/>
            <person name="Lage O.M."/>
            <person name="Pohl T."/>
            <person name="Merkel B.J."/>
            <person name="Hornburger P."/>
            <person name="Mueller R.-W."/>
            <person name="Bruemmer F."/>
            <person name="Labrenz M."/>
            <person name="Spormann A.M."/>
            <person name="Op den Camp H."/>
            <person name="Overmann J."/>
            <person name="Amann R."/>
            <person name="Jetten M.S.M."/>
            <person name="Mascher T."/>
            <person name="Medema M.H."/>
            <person name="Devos D.P."/>
            <person name="Kaster A.-K."/>
            <person name="Ovreas L."/>
            <person name="Rohde M."/>
            <person name="Galperin M.Y."/>
            <person name="Jogler C."/>
        </authorList>
    </citation>
    <scope>NUCLEOTIDE SEQUENCE [LARGE SCALE GENOMIC DNA]</scope>
    <source>
        <strain evidence="2 3">Pla175</strain>
    </source>
</reference>
<dbReference type="KEGG" id="pnd:Pla175_21570"/>
<keyword evidence="2" id="KW-0413">Isomerase</keyword>
<protein>
    <submittedName>
        <fullName evidence="2">4-hydroxyproline epimerase</fullName>
        <ecNumber evidence="2">5.1.1.8</ecNumber>
    </submittedName>
</protein>
<evidence type="ECO:0000256" key="1">
    <source>
        <dbReference type="ARBA" id="ARBA00007529"/>
    </source>
</evidence>
<dbReference type="PANTHER" id="PTHR33442:SF1">
    <property type="entry name" value="TRANS-3-HYDROXY-L-PROLINE DEHYDRATASE"/>
    <property type="match status" value="1"/>
</dbReference>
<dbReference type="PANTHER" id="PTHR33442">
    <property type="entry name" value="TRANS-3-HYDROXY-L-PROLINE DEHYDRATASE"/>
    <property type="match status" value="1"/>
</dbReference>
<dbReference type="RefSeq" id="WP_145284069.1">
    <property type="nucleotide sequence ID" value="NZ_CP036291.1"/>
</dbReference>
<keyword evidence="3" id="KW-1185">Reference proteome</keyword>
<gene>
    <name evidence="2" type="ORF">Pla175_21570</name>
</gene>
<dbReference type="SFLD" id="SFLDS00028">
    <property type="entry name" value="Proline_Racemase"/>
    <property type="match status" value="1"/>
</dbReference>
<evidence type="ECO:0000313" key="2">
    <source>
        <dbReference type="EMBL" id="QDU88774.1"/>
    </source>
</evidence>
<comment type="similarity">
    <text evidence="1">Belongs to the proline racemase family.</text>
</comment>
<proteinExistence type="inferred from homology"/>
<dbReference type="Proteomes" id="UP000317429">
    <property type="component" value="Chromosome"/>
</dbReference>
<dbReference type="Gene3D" id="3.10.310.10">
    <property type="entry name" value="Diaminopimelate Epimerase, Chain A, domain 1"/>
    <property type="match status" value="2"/>
</dbReference>
<dbReference type="Pfam" id="PF05544">
    <property type="entry name" value="Pro_racemase"/>
    <property type="match status" value="1"/>
</dbReference>